<dbReference type="PROSITE" id="PS50109">
    <property type="entry name" value="HIS_KIN"/>
    <property type="match status" value="1"/>
</dbReference>
<dbReference type="GO" id="GO:0005524">
    <property type="term" value="F:ATP binding"/>
    <property type="evidence" value="ECO:0007669"/>
    <property type="project" value="UniProtKB-KW"/>
</dbReference>
<dbReference type="Gene3D" id="1.10.287.130">
    <property type="match status" value="1"/>
</dbReference>
<keyword evidence="24" id="KW-0472">Membrane</keyword>
<evidence type="ECO:0000256" key="9">
    <source>
        <dbReference type="ARBA" id="ARBA00022692"/>
    </source>
</evidence>
<keyword evidence="13" id="KW-0067">ATP-binding</keyword>
<evidence type="ECO:0000313" key="27">
    <source>
        <dbReference type="EMBL" id="NYS70097.1"/>
    </source>
</evidence>
<comment type="cofactor">
    <cofactor evidence="3">
        <name>Mg(2+)</name>
        <dbReference type="ChEBI" id="CHEBI:18420"/>
    </cofactor>
</comment>
<keyword evidence="17" id="KW-0902">Two-component regulatory system</keyword>
<dbReference type="InterPro" id="IPR050980">
    <property type="entry name" value="2C_sensor_his_kinase"/>
</dbReference>
<dbReference type="PROSITE" id="PS50885">
    <property type="entry name" value="HAMP"/>
    <property type="match status" value="1"/>
</dbReference>
<dbReference type="Pfam" id="PF00512">
    <property type="entry name" value="HisKA"/>
    <property type="match status" value="1"/>
</dbReference>
<dbReference type="PANTHER" id="PTHR44936:SF9">
    <property type="entry name" value="SENSOR PROTEIN CREC"/>
    <property type="match status" value="1"/>
</dbReference>
<dbReference type="GO" id="GO:0004721">
    <property type="term" value="F:phosphoprotein phosphatase activity"/>
    <property type="evidence" value="ECO:0007669"/>
    <property type="project" value="UniProtKB-KW"/>
</dbReference>
<dbReference type="InterPro" id="IPR003660">
    <property type="entry name" value="HAMP_dom"/>
</dbReference>
<dbReference type="Gene3D" id="3.30.565.10">
    <property type="entry name" value="Histidine kinase-like ATPase, C-terminal domain"/>
    <property type="match status" value="1"/>
</dbReference>
<dbReference type="SUPFAM" id="SSF47384">
    <property type="entry name" value="Homodimeric domain of signal transducing histidine kinase"/>
    <property type="match status" value="1"/>
</dbReference>
<evidence type="ECO:0000256" key="21">
    <source>
        <dbReference type="ARBA" id="ARBA00040454"/>
    </source>
</evidence>
<feature type="region of interest" description="Disordered" evidence="23">
    <location>
        <begin position="75"/>
        <end position="127"/>
    </location>
</feature>
<organism evidence="27 28">
    <name type="scientific">Actinomyces bowdenii</name>
    <dbReference type="NCBI Taxonomy" id="131109"/>
    <lineage>
        <taxon>Bacteria</taxon>
        <taxon>Bacillati</taxon>
        <taxon>Actinomycetota</taxon>
        <taxon>Actinomycetes</taxon>
        <taxon>Actinomycetales</taxon>
        <taxon>Actinomycetaceae</taxon>
        <taxon>Actinomyces</taxon>
    </lineage>
</organism>
<evidence type="ECO:0000256" key="8">
    <source>
        <dbReference type="ARBA" id="ARBA00022679"/>
    </source>
</evidence>
<comment type="catalytic activity">
    <reaction evidence="1">
        <text>ATP + protein L-histidine = ADP + protein N-phospho-L-histidine.</text>
        <dbReference type="EC" id="2.7.13.3"/>
    </reaction>
</comment>
<evidence type="ECO:0000259" key="26">
    <source>
        <dbReference type="PROSITE" id="PS50885"/>
    </source>
</evidence>
<evidence type="ECO:0000256" key="22">
    <source>
        <dbReference type="ARBA" id="ARBA00041776"/>
    </source>
</evidence>
<evidence type="ECO:0000256" key="13">
    <source>
        <dbReference type="ARBA" id="ARBA00022840"/>
    </source>
</evidence>
<sequence>MRALRGIIILLLVGFAAGLVSLALIAIRAQPAPDTARLNDAVQRLSAAWPHPEEAGLEGMSEELMVVDAAGRPVDLTADGTGAQTGWDGQGGQDAQEAGPPVSSQEKPAPTPLSATGSQAPGASGLRPLTWSAQHRPLVGPVMVDGQVVAWALLDDDYPARLQAHQRALAWVGAATLAVELILVVCVLAWLHARILAPFRDLERFAARVADGDLSAPLARDRANVFGAWSESFDLLRTELASSRQREEEAQASQDALIAQIGHDLRTPVATIAATAELLELSEDSPAARERLRVIQAKSHQVDDLISDLFRAHASQIAALSVTPTDLAAQEMADLIRQADHRRLVELSPLPAVLVRADRRRLAQVVDNIVQNSYKYAGTAIRVTGRLEGEALRLSLTDAGPGVDPDETGLILARGQRGRNAAGTHGQGLGLFTSAQLMERMGGRIEADLPEGGGLRLTLTLPLA</sequence>
<evidence type="ECO:0000256" key="16">
    <source>
        <dbReference type="ARBA" id="ARBA00022989"/>
    </source>
</evidence>
<evidence type="ECO:0000256" key="3">
    <source>
        <dbReference type="ARBA" id="ARBA00001946"/>
    </source>
</evidence>
<name>A0A853EL94_9ACTO</name>
<dbReference type="InterPro" id="IPR004358">
    <property type="entry name" value="Sig_transdc_His_kin-like_C"/>
</dbReference>
<dbReference type="Proteomes" id="UP000572528">
    <property type="component" value="Unassembled WGS sequence"/>
</dbReference>
<feature type="transmembrane region" description="Helical" evidence="24">
    <location>
        <begin position="168"/>
        <end position="191"/>
    </location>
</feature>
<dbReference type="SMART" id="SM00304">
    <property type="entry name" value="HAMP"/>
    <property type="match status" value="1"/>
</dbReference>
<dbReference type="CDD" id="cd00082">
    <property type="entry name" value="HisKA"/>
    <property type="match status" value="1"/>
</dbReference>
<keyword evidence="7" id="KW-0597">Phosphoprotein</keyword>
<keyword evidence="15" id="KW-0904">Protein phosphatase</keyword>
<keyword evidence="19" id="KW-0843">Virulence</keyword>
<dbReference type="EMBL" id="JACBXV010000208">
    <property type="protein sequence ID" value="NYS70097.1"/>
    <property type="molecule type" value="Genomic_DNA"/>
</dbReference>
<dbReference type="EC" id="2.7.13.3" evidence="5"/>
<evidence type="ECO:0000256" key="20">
    <source>
        <dbReference type="ARBA" id="ARBA00023211"/>
    </source>
</evidence>
<evidence type="ECO:0000256" key="4">
    <source>
        <dbReference type="ARBA" id="ARBA00004651"/>
    </source>
</evidence>
<evidence type="ECO:0000256" key="11">
    <source>
        <dbReference type="ARBA" id="ARBA00022777"/>
    </source>
</evidence>
<evidence type="ECO:0000256" key="23">
    <source>
        <dbReference type="SAM" id="MobiDB-lite"/>
    </source>
</evidence>
<keyword evidence="20" id="KW-0464">Manganese</keyword>
<feature type="compositionally biased region" description="Low complexity" evidence="23">
    <location>
        <begin position="77"/>
        <end position="99"/>
    </location>
</feature>
<keyword evidence="8" id="KW-0808">Transferase</keyword>
<gene>
    <name evidence="27" type="ORF">HZZ05_11385</name>
</gene>
<feature type="domain" description="HAMP" evidence="26">
    <location>
        <begin position="193"/>
        <end position="245"/>
    </location>
</feature>
<dbReference type="InterPro" id="IPR036890">
    <property type="entry name" value="HATPase_C_sf"/>
</dbReference>
<dbReference type="AlphaFoldDB" id="A0A853EL94"/>
<dbReference type="Gene3D" id="6.10.340.10">
    <property type="match status" value="1"/>
</dbReference>
<proteinExistence type="predicted"/>
<dbReference type="GO" id="GO:0005886">
    <property type="term" value="C:plasma membrane"/>
    <property type="evidence" value="ECO:0007669"/>
    <property type="project" value="UniProtKB-SubCell"/>
</dbReference>
<comment type="cofactor">
    <cofactor evidence="2">
        <name>Mn(2+)</name>
        <dbReference type="ChEBI" id="CHEBI:29035"/>
    </cofactor>
</comment>
<dbReference type="InterPro" id="IPR003661">
    <property type="entry name" value="HisK_dim/P_dom"/>
</dbReference>
<dbReference type="PANTHER" id="PTHR44936">
    <property type="entry name" value="SENSOR PROTEIN CREC"/>
    <property type="match status" value="1"/>
</dbReference>
<evidence type="ECO:0000256" key="18">
    <source>
        <dbReference type="ARBA" id="ARBA00023016"/>
    </source>
</evidence>
<reference evidence="27 28" key="1">
    <citation type="submission" date="2020-07" db="EMBL/GenBank/DDBJ databases">
        <title>MOT database genomes.</title>
        <authorList>
            <person name="Joseph S."/>
            <person name="Aduse-Opoku J."/>
            <person name="Hashim A."/>
            <person name="Wade W."/>
            <person name="Curtis M."/>
        </authorList>
    </citation>
    <scope>NUCLEOTIDE SEQUENCE [LARGE SCALE GENOMIC DNA]</scope>
    <source>
        <strain evidence="27 28">WMus004</strain>
    </source>
</reference>
<evidence type="ECO:0000259" key="25">
    <source>
        <dbReference type="PROSITE" id="PS50109"/>
    </source>
</evidence>
<comment type="caution">
    <text evidence="27">The sequence shown here is derived from an EMBL/GenBank/DDBJ whole genome shotgun (WGS) entry which is preliminary data.</text>
</comment>
<comment type="subcellular location">
    <subcellularLocation>
        <location evidence="4">Cell membrane</location>
        <topology evidence="4">Multi-pass membrane protein</topology>
    </subcellularLocation>
</comment>
<dbReference type="CDD" id="cd00075">
    <property type="entry name" value="HATPase"/>
    <property type="match status" value="1"/>
</dbReference>
<dbReference type="RefSeq" id="WP_179901343.1">
    <property type="nucleotide sequence ID" value="NZ_JACBXV010000208.1"/>
</dbReference>
<dbReference type="GO" id="GO:0000155">
    <property type="term" value="F:phosphorelay sensor kinase activity"/>
    <property type="evidence" value="ECO:0007669"/>
    <property type="project" value="InterPro"/>
</dbReference>
<keyword evidence="12" id="KW-0378">Hydrolase</keyword>
<keyword evidence="18" id="KW-0346">Stress response</keyword>
<keyword evidence="6" id="KW-1003">Cell membrane</keyword>
<dbReference type="SMART" id="SM00387">
    <property type="entry name" value="HATPase_c"/>
    <property type="match status" value="1"/>
</dbReference>
<evidence type="ECO:0000256" key="15">
    <source>
        <dbReference type="ARBA" id="ARBA00022912"/>
    </source>
</evidence>
<dbReference type="InterPro" id="IPR036097">
    <property type="entry name" value="HisK_dim/P_sf"/>
</dbReference>
<evidence type="ECO:0000256" key="5">
    <source>
        <dbReference type="ARBA" id="ARBA00012438"/>
    </source>
</evidence>
<dbReference type="InterPro" id="IPR005467">
    <property type="entry name" value="His_kinase_dom"/>
</dbReference>
<feature type="domain" description="Histidine kinase" evidence="25">
    <location>
        <begin position="260"/>
        <end position="464"/>
    </location>
</feature>
<evidence type="ECO:0000256" key="14">
    <source>
        <dbReference type="ARBA" id="ARBA00022842"/>
    </source>
</evidence>
<keyword evidence="16 24" id="KW-1133">Transmembrane helix</keyword>
<keyword evidence="11 27" id="KW-0418">Kinase</keyword>
<evidence type="ECO:0000313" key="28">
    <source>
        <dbReference type="Proteomes" id="UP000572528"/>
    </source>
</evidence>
<keyword evidence="10" id="KW-0547">Nucleotide-binding</keyword>
<evidence type="ECO:0000256" key="17">
    <source>
        <dbReference type="ARBA" id="ARBA00023012"/>
    </source>
</evidence>
<dbReference type="SMART" id="SM00388">
    <property type="entry name" value="HisKA"/>
    <property type="match status" value="1"/>
</dbReference>
<dbReference type="SUPFAM" id="SSF55874">
    <property type="entry name" value="ATPase domain of HSP90 chaperone/DNA topoisomerase II/histidine kinase"/>
    <property type="match status" value="1"/>
</dbReference>
<evidence type="ECO:0000256" key="2">
    <source>
        <dbReference type="ARBA" id="ARBA00001936"/>
    </source>
</evidence>
<dbReference type="Pfam" id="PF02518">
    <property type="entry name" value="HATPase_c"/>
    <property type="match status" value="1"/>
</dbReference>
<evidence type="ECO:0000256" key="1">
    <source>
        <dbReference type="ARBA" id="ARBA00000085"/>
    </source>
</evidence>
<evidence type="ECO:0000256" key="10">
    <source>
        <dbReference type="ARBA" id="ARBA00022741"/>
    </source>
</evidence>
<evidence type="ECO:0000256" key="6">
    <source>
        <dbReference type="ARBA" id="ARBA00022475"/>
    </source>
</evidence>
<dbReference type="InterPro" id="IPR003594">
    <property type="entry name" value="HATPase_dom"/>
</dbReference>
<evidence type="ECO:0000256" key="19">
    <source>
        <dbReference type="ARBA" id="ARBA00023026"/>
    </source>
</evidence>
<dbReference type="PRINTS" id="PR00344">
    <property type="entry name" value="BCTRLSENSOR"/>
</dbReference>
<keyword evidence="9 24" id="KW-0812">Transmembrane</keyword>
<evidence type="ECO:0000256" key="24">
    <source>
        <dbReference type="SAM" id="Phobius"/>
    </source>
</evidence>
<keyword evidence="14" id="KW-0460">Magnesium</keyword>
<accession>A0A853EL94</accession>
<evidence type="ECO:0000256" key="12">
    <source>
        <dbReference type="ARBA" id="ARBA00022801"/>
    </source>
</evidence>
<evidence type="ECO:0000256" key="7">
    <source>
        <dbReference type="ARBA" id="ARBA00022553"/>
    </source>
</evidence>
<protein>
    <recommendedName>
        <fullName evidence="21">Signal transduction histidine-protein kinase/phosphatase MprB</fullName>
        <ecNumber evidence="5">2.7.13.3</ecNumber>
    </recommendedName>
    <alternativeName>
        <fullName evidence="22">Mycobacterial persistence regulator B</fullName>
    </alternativeName>
</protein>